<keyword evidence="1" id="KW-0812">Transmembrane</keyword>
<reference evidence="2" key="1">
    <citation type="journal article" date="2021" name="Proc. Natl. Acad. Sci. U.S.A.">
        <title>A Catalog of Tens of Thousands of Viruses from Human Metagenomes Reveals Hidden Associations with Chronic Diseases.</title>
        <authorList>
            <person name="Tisza M.J."/>
            <person name="Buck C.B."/>
        </authorList>
    </citation>
    <scope>NUCLEOTIDE SEQUENCE</scope>
    <source>
        <strain evidence="2">Cttxo15</strain>
    </source>
</reference>
<name>A0A8S5N2I8_9CAUD</name>
<proteinExistence type="predicted"/>
<keyword evidence="1" id="KW-1133">Transmembrane helix</keyword>
<evidence type="ECO:0000256" key="1">
    <source>
        <dbReference type="SAM" id="Phobius"/>
    </source>
</evidence>
<accession>A0A8S5N2I8</accession>
<organism evidence="2">
    <name type="scientific">Podoviridae sp. cttxo15</name>
    <dbReference type="NCBI Taxonomy" id="2826584"/>
    <lineage>
        <taxon>Viruses</taxon>
        <taxon>Duplodnaviria</taxon>
        <taxon>Heunggongvirae</taxon>
        <taxon>Uroviricota</taxon>
        <taxon>Caudoviricetes</taxon>
    </lineage>
</organism>
<evidence type="ECO:0000313" key="2">
    <source>
        <dbReference type="EMBL" id="DAD88490.1"/>
    </source>
</evidence>
<keyword evidence="1" id="KW-0472">Membrane</keyword>
<sequence length="30" mass="3586">MCRTKICFFHINFCSTGICYSISFFSNWDN</sequence>
<feature type="transmembrane region" description="Helical" evidence="1">
    <location>
        <begin position="7"/>
        <end position="28"/>
    </location>
</feature>
<dbReference type="EMBL" id="BK015041">
    <property type="protein sequence ID" value="DAD88490.1"/>
    <property type="molecule type" value="Genomic_DNA"/>
</dbReference>
<protein>
    <submittedName>
        <fullName evidence="2">Uncharacterized protein</fullName>
    </submittedName>
</protein>